<accession>A0A1S9PI81</accession>
<keyword evidence="3" id="KW-1185">Reference proteome</keyword>
<dbReference type="PROSITE" id="PS50943">
    <property type="entry name" value="HTH_CROC1"/>
    <property type="match status" value="1"/>
</dbReference>
<dbReference type="InterPro" id="IPR036390">
    <property type="entry name" value="WH_DNA-bd_sf"/>
</dbReference>
<feature type="domain" description="HTH cro/C1-type" evidence="1">
    <location>
        <begin position="138"/>
        <end position="180"/>
    </location>
</feature>
<proteinExistence type="predicted"/>
<dbReference type="OrthoDB" id="799262at2"/>
<comment type="caution">
    <text evidence="2">The sequence shown here is derived from an EMBL/GenBank/DDBJ whole genome shotgun (WGS) entry which is preliminary data.</text>
</comment>
<dbReference type="InterPro" id="IPR010982">
    <property type="entry name" value="Lambda_DNA-bd_dom_sf"/>
</dbReference>
<evidence type="ECO:0000313" key="2">
    <source>
        <dbReference type="EMBL" id="OOQ60663.1"/>
    </source>
</evidence>
<organism evidence="2 3">
    <name type="scientific">Mucilaginibacter pedocola</name>
    <dbReference type="NCBI Taxonomy" id="1792845"/>
    <lineage>
        <taxon>Bacteria</taxon>
        <taxon>Pseudomonadati</taxon>
        <taxon>Bacteroidota</taxon>
        <taxon>Sphingobacteriia</taxon>
        <taxon>Sphingobacteriales</taxon>
        <taxon>Sphingobacteriaceae</taxon>
        <taxon>Mucilaginibacter</taxon>
    </lineage>
</organism>
<dbReference type="RefSeq" id="WP_078347362.1">
    <property type="nucleotide sequence ID" value="NZ_MBTF01000005.1"/>
</dbReference>
<dbReference type="InterPro" id="IPR001387">
    <property type="entry name" value="Cro/C1-type_HTH"/>
</dbReference>
<dbReference type="EMBL" id="MBTF01000005">
    <property type="protein sequence ID" value="OOQ60663.1"/>
    <property type="molecule type" value="Genomic_DNA"/>
</dbReference>
<dbReference type="InterPro" id="IPR036388">
    <property type="entry name" value="WH-like_DNA-bd_sf"/>
</dbReference>
<reference evidence="2 3" key="1">
    <citation type="submission" date="2016-07" db="EMBL/GenBank/DDBJ databases">
        <title>Genomic analysis of zinc-resistant bacterium Mucilaginibacter pedocola TBZ30.</title>
        <authorList>
            <person name="Huang J."/>
            <person name="Tang J."/>
        </authorList>
    </citation>
    <scope>NUCLEOTIDE SEQUENCE [LARGE SCALE GENOMIC DNA]</scope>
    <source>
        <strain evidence="2 3">TBZ30</strain>
    </source>
</reference>
<dbReference type="SUPFAM" id="SSF47413">
    <property type="entry name" value="lambda repressor-like DNA-binding domains"/>
    <property type="match status" value="1"/>
</dbReference>
<dbReference type="AlphaFoldDB" id="A0A1S9PI81"/>
<dbReference type="STRING" id="1792845.BC343_24005"/>
<protein>
    <recommendedName>
        <fullName evidence="1">HTH cro/C1-type domain-containing protein</fullName>
    </recommendedName>
</protein>
<dbReference type="SMART" id="SM00530">
    <property type="entry name" value="HTH_XRE"/>
    <property type="match status" value="1"/>
</dbReference>
<dbReference type="Pfam" id="PF13560">
    <property type="entry name" value="HTH_31"/>
    <property type="match status" value="1"/>
</dbReference>
<name>A0A1S9PI81_9SPHI</name>
<dbReference type="GO" id="GO:0003677">
    <property type="term" value="F:DNA binding"/>
    <property type="evidence" value="ECO:0007669"/>
    <property type="project" value="InterPro"/>
</dbReference>
<dbReference type="Proteomes" id="UP000189739">
    <property type="component" value="Unassembled WGS sequence"/>
</dbReference>
<dbReference type="CDD" id="cd00093">
    <property type="entry name" value="HTH_XRE"/>
    <property type="match status" value="1"/>
</dbReference>
<evidence type="ECO:0000259" key="1">
    <source>
        <dbReference type="PROSITE" id="PS50943"/>
    </source>
</evidence>
<evidence type="ECO:0000313" key="3">
    <source>
        <dbReference type="Proteomes" id="UP000189739"/>
    </source>
</evidence>
<dbReference type="Gene3D" id="1.10.260.40">
    <property type="entry name" value="lambda repressor-like DNA-binding domains"/>
    <property type="match status" value="1"/>
</dbReference>
<gene>
    <name evidence="2" type="ORF">BC343_24005</name>
</gene>
<sequence length="205" mass="22667">MSLHIHLAEIDTQISAFARAIALPIRVFILRMIAMNGNSLSKDAIVTTAYNAKTLNKHLLELRSLGIIKAKTVKAQVTYYIDEKLFGEMSANFSLFFGQELLNPAGDADKPEDKAGVDTAPESVITHEHFGALIKWHRQELNLSQAALAEKIGIDRALLSRIEGGKKPFPENKLTLLAKAVYEPAENLTQAFIKFEAAPQRVTQV</sequence>
<dbReference type="Gene3D" id="1.10.10.10">
    <property type="entry name" value="Winged helix-like DNA-binding domain superfamily/Winged helix DNA-binding domain"/>
    <property type="match status" value="1"/>
</dbReference>
<dbReference type="SUPFAM" id="SSF46785">
    <property type="entry name" value="Winged helix' DNA-binding domain"/>
    <property type="match status" value="1"/>
</dbReference>